<proteinExistence type="predicted"/>
<dbReference type="EMBL" id="CAJOBJ010338052">
    <property type="protein sequence ID" value="CAF5191631.1"/>
    <property type="molecule type" value="Genomic_DNA"/>
</dbReference>
<comment type="caution">
    <text evidence="2">The sequence shown here is derived from an EMBL/GenBank/DDBJ whole genome shotgun (WGS) entry which is preliminary data.</text>
</comment>
<evidence type="ECO:0000313" key="4">
    <source>
        <dbReference type="EMBL" id="CAF5191631.1"/>
    </source>
</evidence>
<reference evidence="2" key="1">
    <citation type="submission" date="2021-02" db="EMBL/GenBank/DDBJ databases">
        <authorList>
            <person name="Nowell W R."/>
        </authorList>
    </citation>
    <scope>NUCLEOTIDE SEQUENCE</scope>
</reference>
<organism evidence="2 5">
    <name type="scientific">Rotaria magnacalcarata</name>
    <dbReference type="NCBI Taxonomy" id="392030"/>
    <lineage>
        <taxon>Eukaryota</taxon>
        <taxon>Metazoa</taxon>
        <taxon>Spiralia</taxon>
        <taxon>Gnathifera</taxon>
        <taxon>Rotifera</taxon>
        <taxon>Eurotatoria</taxon>
        <taxon>Bdelloidea</taxon>
        <taxon>Philodinida</taxon>
        <taxon>Philodinidae</taxon>
        <taxon>Rotaria</taxon>
    </lineage>
</organism>
<feature type="region of interest" description="Disordered" evidence="1">
    <location>
        <begin position="35"/>
        <end position="87"/>
    </location>
</feature>
<sequence length="179" mass="20905">MLTPDRFHMERSHSLFDFPRRLFLNPLDIDDDDNKDSPFSNRFGPCDDATSSTKKKPKAWSVRARRDEPNLLRGDRSSGSSRYKSHGLEGHKFIPRRIDLDCDYALDTLVSQNLHITSRSISTHNGETVSIEHQQQLLRQQRRLPKRSNQQAQSNSSRKTLELLEHFMPQNRRIYNFGV</sequence>
<dbReference type="EMBL" id="CAJOBI010324283">
    <property type="protein sequence ID" value="CAF5189551.1"/>
    <property type="molecule type" value="Genomic_DNA"/>
</dbReference>
<evidence type="ECO:0000256" key="1">
    <source>
        <dbReference type="SAM" id="MobiDB-lite"/>
    </source>
</evidence>
<accession>A0A8S3F3X8</accession>
<protein>
    <submittedName>
        <fullName evidence="2">Uncharacterized protein</fullName>
    </submittedName>
</protein>
<evidence type="ECO:0000313" key="3">
    <source>
        <dbReference type="EMBL" id="CAF5189551.1"/>
    </source>
</evidence>
<evidence type="ECO:0000313" key="5">
    <source>
        <dbReference type="Proteomes" id="UP000681967"/>
    </source>
</evidence>
<feature type="region of interest" description="Disordered" evidence="1">
    <location>
        <begin position="141"/>
        <end position="161"/>
    </location>
</feature>
<feature type="compositionally biased region" description="Low complexity" evidence="1">
    <location>
        <begin position="148"/>
        <end position="157"/>
    </location>
</feature>
<feature type="non-terminal residue" evidence="2">
    <location>
        <position position="179"/>
    </location>
</feature>
<evidence type="ECO:0000313" key="2">
    <source>
        <dbReference type="EMBL" id="CAF5100754.1"/>
    </source>
</evidence>
<dbReference type="EMBL" id="CAJOBH010238591">
    <property type="protein sequence ID" value="CAF5100754.1"/>
    <property type="molecule type" value="Genomic_DNA"/>
</dbReference>
<feature type="compositionally biased region" description="Basic and acidic residues" evidence="1">
    <location>
        <begin position="64"/>
        <end position="76"/>
    </location>
</feature>
<dbReference type="Proteomes" id="UP000676336">
    <property type="component" value="Unassembled WGS sequence"/>
</dbReference>
<dbReference type="Proteomes" id="UP000681967">
    <property type="component" value="Unassembled WGS sequence"/>
</dbReference>
<dbReference type="Proteomes" id="UP000681720">
    <property type="component" value="Unassembled WGS sequence"/>
</dbReference>
<dbReference type="AlphaFoldDB" id="A0A8S3F3X8"/>
<name>A0A8S3F3X8_9BILA</name>
<gene>
    <name evidence="2" type="ORF">BYL167_LOCUS64328</name>
    <name evidence="4" type="ORF">GIL414_LOCUS73167</name>
    <name evidence="3" type="ORF">SMN809_LOCUS71769</name>
</gene>